<dbReference type="PANTHER" id="PTHR34138">
    <property type="entry name" value="CELL SHAPE-DETERMINING PROTEIN MREC"/>
    <property type="match status" value="1"/>
</dbReference>
<sequence length="267" mass="30159">MKKIFSFIVKNKHHGLFISCTILSFFLLFSNNSTQNVELFRARAIDFFSTFYKPITWIKYSYTLDEENALLREKVLQLSLHVSTMQFLEHENQRLQDLLSFKRENQLTLLPSKVINKGILPNINSLTIDIGKQAGVEKNDPVLTPKGVIGKVLIAGEYSSIVQLINDINYRLSVRILPKGDTGILRWYGDNKCQIREVQKNASVHVGDGVVTSGFSDIYPKNLPVGTVSGIIDKSGSFEKIIIVHITEDIESLLDVFVILNENNVSN</sequence>
<protein>
    <recommendedName>
        <fullName evidence="2">Cell shape-determining protein MreC</fullName>
    </recommendedName>
    <alternativeName>
        <fullName evidence="4">Cell shape protein MreC</fullName>
    </alternativeName>
</protein>
<dbReference type="AlphaFoldDB" id="A0A382K843"/>
<dbReference type="Pfam" id="PF04085">
    <property type="entry name" value="MreC"/>
    <property type="match status" value="1"/>
</dbReference>
<comment type="similarity">
    <text evidence="1">Belongs to the MreC family.</text>
</comment>
<keyword evidence="3" id="KW-0133">Cell shape</keyword>
<evidence type="ECO:0000259" key="5">
    <source>
        <dbReference type="Pfam" id="PF04085"/>
    </source>
</evidence>
<dbReference type="InterPro" id="IPR042175">
    <property type="entry name" value="Cell/Rod_MreC_2"/>
</dbReference>
<reference evidence="6" key="1">
    <citation type="submission" date="2018-05" db="EMBL/GenBank/DDBJ databases">
        <authorList>
            <person name="Lanie J.A."/>
            <person name="Ng W.-L."/>
            <person name="Kazmierczak K.M."/>
            <person name="Andrzejewski T.M."/>
            <person name="Davidsen T.M."/>
            <person name="Wayne K.J."/>
            <person name="Tettelin H."/>
            <person name="Glass J.I."/>
            <person name="Rusch D."/>
            <person name="Podicherti R."/>
            <person name="Tsui H.-C.T."/>
            <person name="Winkler M.E."/>
        </authorList>
    </citation>
    <scope>NUCLEOTIDE SEQUENCE</scope>
</reference>
<dbReference type="NCBIfam" id="TIGR00219">
    <property type="entry name" value="mreC"/>
    <property type="match status" value="1"/>
</dbReference>
<name>A0A382K843_9ZZZZ</name>
<evidence type="ECO:0000256" key="3">
    <source>
        <dbReference type="ARBA" id="ARBA00022960"/>
    </source>
</evidence>
<evidence type="ECO:0000256" key="2">
    <source>
        <dbReference type="ARBA" id="ARBA00013855"/>
    </source>
</evidence>
<dbReference type="InterPro" id="IPR055342">
    <property type="entry name" value="MreC_beta-barrel_core"/>
</dbReference>
<dbReference type="Gene3D" id="2.40.10.340">
    <property type="entry name" value="Rod shape-determining protein MreC, domain 1"/>
    <property type="match status" value="1"/>
</dbReference>
<dbReference type="Gene3D" id="2.40.10.350">
    <property type="entry name" value="Rod shape-determining protein MreC, domain 2"/>
    <property type="match status" value="1"/>
</dbReference>
<dbReference type="GO" id="GO:0008360">
    <property type="term" value="P:regulation of cell shape"/>
    <property type="evidence" value="ECO:0007669"/>
    <property type="project" value="UniProtKB-KW"/>
</dbReference>
<evidence type="ECO:0000313" key="6">
    <source>
        <dbReference type="EMBL" id="SVC21124.1"/>
    </source>
</evidence>
<evidence type="ECO:0000256" key="4">
    <source>
        <dbReference type="ARBA" id="ARBA00032089"/>
    </source>
</evidence>
<dbReference type="EMBL" id="UINC01079280">
    <property type="protein sequence ID" value="SVC21124.1"/>
    <property type="molecule type" value="Genomic_DNA"/>
</dbReference>
<dbReference type="InterPro" id="IPR007221">
    <property type="entry name" value="MreC"/>
</dbReference>
<feature type="domain" description="Rod shape-determining protein MreC beta-barrel core" evidence="5">
    <location>
        <begin position="114"/>
        <end position="259"/>
    </location>
</feature>
<dbReference type="GO" id="GO:0005886">
    <property type="term" value="C:plasma membrane"/>
    <property type="evidence" value="ECO:0007669"/>
    <property type="project" value="TreeGrafter"/>
</dbReference>
<dbReference type="PANTHER" id="PTHR34138:SF1">
    <property type="entry name" value="CELL SHAPE-DETERMINING PROTEIN MREC"/>
    <property type="match status" value="1"/>
</dbReference>
<accession>A0A382K843</accession>
<evidence type="ECO:0000256" key="1">
    <source>
        <dbReference type="ARBA" id="ARBA00009369"/>
    </source>
</evidence>
<gene>
    <name evidence="6" type="ORF">METZ01_LOCUS273978</name>
</gene>
<proteinExistence type="inferred from homology"/>
<dbReference type="InterPro" id="IPR042177">
    <property type="entry name" value="Cell/Rod_1"/>
</dbReference>
<organism evidence="6">
    <name type="scientific">marine metagenome</name>
    <dbReference type="NCBI Taxonomy" id="408172"/>
    <lineage>
        <taxon>unclassified sequences</taxon>
        <taxon>metagenomes</taxon>
        <taxon>ecological metagenomes</taxon>
    </lineage>
</organism>